<dbReference type="AlphaFoldDB" id="A0A6J4PQW8"/>
<protein>
    <submittedName>
        <fullName evidence="1">Uncharacterized protein</fullName>
    </submittedName>
</protein>
<dbReference type="Gene3D" id="3.30.420.310">
    <property type="entry name" value="2-keto-3-deoxy-galactonokinase, C-terminal domain"/>
    <property type="match status" value="1"/>
</dbReference>
<name>A0A6J4PQW8_9ACTN</name>
<accession>A0A6J4PQW8</accession>
<dbReference type="Pfam" id="PF05035">
    <property type="entry name" value="DGOK"/>
    <property type="match status" value="1"/>
</dbReference>
<dbReference type="InterPro" id="IPR042257">
    <property type="entry name" value="DGOK_C"/>
</dbReference>
<dbReference type="GO" id="GO:0034194">
    <property type="term" value="P:D-galactonate catabolic process"/>
    <property type="evidence" value="ECO:0007669"/>
    <property type="project" value="InterPro"/>
</dbReference>
<proteinExistence type="predicted"/>
<evidence type="ECO:0000313" key="1">
    <source>
        <dbReference type="EMBL" id="CAA9421596.1"/>
    </source>
</evidence>
<organism evidence="1">
    <name type="scientific">uncultured Rubrobacteraceae bacterium</name>
    <dbReference type="NCBI Taxonomy" id="349277"/>
    <lineage>
        <taxon>Bacteria</taxon>
        <taxon>Bacillati</taxon>
        <taxon>Actinomycetota</taxon>
        <taxon>Rubrobacteria</taxon>
        <taxon>Rubrobacterales</taxon>
        <taxon>Rubrobacteraceae</taxon>
        <taxon>environmental samples</taxon>
    </lineage>
</organism>
<dbReference type="EMBL" id="CADCVB010000082">
    <property type="protein sequence ID" value="CAA9421596.1"/>
    <property type="molecule type" value="Genomic_DNA"/>
</dbReference>
<dbReference type="InterPro" id="IPR007729">
    <property type="entry name" value="DGOK"/>
</dbReference>
<dbReference type="GO" id="GO:0008671">
    <property type="term" value="F:2-dehydro-3-deoxygalactonokinase activity"/>
    <property type="evidence" value="ECO:0007669"/>
    <property type="project" value="InterPro"/>
</dbReference>
<sequence length="147" mass="15717">MTTLSGELLWALHQETILAKLVDPGKDIEDLSMVEEGARLVEEDGLGRALFAARLLNRVRGASEGECSDFVHGAVAMGDLASLRSALKEHETASGRVELGGGGTLAGTYRHLLEKESWVDELQERREPLGALGSWSLYAAVTDGAPS</sequence>
<reference evidence="1" key="1">
    <citation type="submission" date="2020-02" db="EMBL/GenBank/DDBJ databases">
        <authorList>
            <person name="Meier V. D."/>
        </authorList>
    </citation>
    <scope>NUCLEOTIDE SEQUENCE</scope>
    <source>
        <strain evidence="1">AVDCRST_MAG78</strain>
    </source>
</reference>
<gene>
    <name evidence="1" type="ORF">AVDCRST_MAG78-1077</name>
</gene>